<organism evidence="10 11">
    <name type="scientific">Acropora cervicornis</name>
    <name type="common">Staghorn coral</name>
    <dbReference type="NCBI Taxonomy" id="6130"/>
    <lineage>
        <taxon>Eukaryota</taxon>
        <taxon>Metazoa</taxon>
        <taxon>Cnidaria</taxon>
        <taxon>Anthozoa</taxon>
        <taxon>Hexacorallia</taxon>
        <taxon>Scleractinia</taxon>
        <taxon>Astrocoeniina</taxon>
        <taxon>Acroporidae</taxon>
        <taxon>Acropora</taxon>
    </lineage>
</organism>
<dbReference type="Pfam" id="PF10345">
    <property type="entry name" value="Cohesin_load"/>
    <property type="match status" value="1"/>
</dbReference>
<keyword evidence="7" id="KW-0539">Nucleus</keyword>
<evidence type="ECO:0000313" key="11">
    <source>
        <dbReference type="Proteomes" id="UP001249851"/>
    </source>
</evidence>
<dbReference type="GO" id="GO:0051301">
    <property type="term" value="P:cell division"/>
    <property type="evidence" value="ECO:0007669"/>
    <property type="project" value="UniProtKB-KW"/>
</dbReference>
<proteinExistence type="inferred from homology"/>
<evidence type="ECO:0000256" key="3">
    <source>
        <dbReference type="ARBA" id="ARBA00017198"/>
    </source>
</evidence>
<dbReference type="GO" id="GO:0007059">
    <property type="term" value="P:chromosome segregation"/>
    <property type="evidence" value="ECO:0007669"/>
    <property type="project" value="UniProtKB-KW"/>
</dbReference>
<evidence type="ECO:0000256" key="5">
    <source>
        <dbReference type="ARBA" id="ARBA00022776"/>
    </source>
</evidence>
<dbReference type="InterPro" id="IPR011990">
    <property type="entry name" value="TPR-like_helical_dom_sf"/>
</dbReference>
<comment type="caution">
    <text evidence="10">The sequence shown here is derived from an EMBL/GenBank/DDBJ whole genome shotgun (WGS) entry which is preliminary data.</text>
</comment>
<reference evidence="10" key="1">
    <citation type="journal article" date="2023" name="G3 (Bethesda)">
        <title>Whole genome assembly and annotation of the endangered Caribbean coral Acropora cervicornis.</title>
        <authorList>
            <person name="Selwyn J.D."/>
            <person name="Vollmer S.V."/>
        </authorList>
    </citation>
    <scope>NUCLEOTIDE SEQUENCE</scope>
    <source>
        <strain evidence="10">K2</strain>
    </source>
</reference>
<dbReference type="AlphaFoldDB" id="A0AAD9QK59"/>
<dbReference type="PANTHER" id="PTHR21394">
    <property type="entry name" value="MAU2 CHROMATID COHESION FACTOR HOMOLOG"/>
    <property type="match status" value="1"/>
</dbReference>
<evidence type="ECO:0000256" key="1">
    <source>
        <dbReference type="ARBA" id="ARBA00004642"/>
    </source>
</evidence>
<dbReference type="GO" id="GO:0005654">
    <property type="term" value="C:nucleoplasm"/>
    <property type="evidence" value="ECO:0007669"/>
    <property type="project" value="UniProtKB-SubCell"/>
</dbReference>
<keyword evidence="6" id="KW-0159">Chromosome partition</keyword>
<evidence type="ECO:0000256" key="6">
    <source>
        <dbReference type="ARBA" id="ARBA00022829"/>
    </source>
</evidence>
<dbReference type="InterPro" id="IPR019440">
    <property type="entry name" value="MAU2"/>
</dbReference>
<keyword evidence="4" id="KW-0132">Cell division</keyword>
<dbReference type="SUPFAM" id="SSF48452">
    <property type="entry name" value="TPR-like"/>
    <property type="match status" value="2"/>
</dbReference>
<dbReference type="EMBL" id="JARQWQ010000027">
    <property type="protein sequence ID" value="KAK2562828.1"/>
    <property type="molecule type" value="Genomic_DNA"/>
</dbReference>
<dbReference type="Gene3D" id="1.25.40.10">
    <property type="entry name" value="Tetratricopeptide repeat domain"/>
    <property type="match status" value="2"/>
</dbReference>
<comment type="similarity">
    <text evidence="2">Belongs to the SCC4/mau-2 family.</text>
</comment>
<evidence type="ECO:0000256" key="2">
    <source>
        <dbReference type="ARBA" id="ARBA00008585"/>
    </source>
</evidence>
<gene>
    <name evidence="10" type="ORF">P5673_013786</name>
</gene>
<protein>
    <recommendedName>
        <fullName evidence="3">MAU2 chromatid cohesion factor homolog</fullName>
    </recommendedName>
    <alternativeName>
        <fullName evidence="9">Cohesin loading complex subunit SCC4 homolog</fullName>
    </alternativeName>
</protein>
<comment type="subcellular location">
    <subcellularLocation>
        <location evidence="1">Nucleus</location>
        <location evidence="1">Nucleoplasm</location>
    </subcellularLocation>
</comment>
<reference evidence="10" key="2">
    <citation type="journal article" date="2023" name="Science">
        <title>Genomic signatures of disease resistance in endangered staghorn corals.</title>
        <authorList>
            <person name="Vollmer S.V."/>
            <person name="Selwyn J.D."/>
            <person name="Despard B.A."/>
            <person name="Roesel C.L."/>
        </authorList>
    </citation>
    <scope>NUCLEOTIDE SEQUENCE</scope>
    <source>
        <strain evidence="10">K2</strain>
    </source>
</reference>
<sequence>MAAANHSFYNGLLGLAETFRTSNPPKIRQCIQCLQSVFHFQPSVAMQACTNLQLGKLLFVYTKNVDLARSHLEKSVMQAQTFGTGFEEIRLEAMCILADIFKEQGQFHLSKSTLRQALEVAHAGSLPFWQFKITFQLADVHANDKELKAATEVLEMGERFAEQCGSHYMKCLFSLSRAMAFMMMNEVNHATGILSMISNFLERWNVSSYQRESIQVFYLLLKVWNFLTLGQAKSVRPHLKQLQQSIQILTTLQMDESQVHEAEQFEWLTKEHLCVLVYLVTVMHSMYAGYMEKAIRYSEKALVQVDRLQAASSSSRLMSMFKLVLLEHMILCRMVQGQMPQAIKEISQVYQIAQNDSKLLTSHSSVLHTLLGLYGMSMNLMDSAGAQFNAALETCVRPELRNFIGLNLAIVHIRSGATGNHRIELENLLEKIRPDQLAMSSQSHHAGYYYIKGLQAFFESNFMDAKKYLRETLKISNSEDLNRLTACSLVLLGNAFLCQGITQEALDMALPASQLAGRIPDSYIHMWAASLLRDLYGLMGDPVSASEYYQLHNTYTKQLLESHMQAGQMNEHKLLEWVGGLSPPRQAAAKPAGLLSTFPQPGPSSCRM</sequence>
<evidence type="ECO:0000256" key="7">
    <source>
        <dbReference type="ARBA" id="ARBA00023242"/>
    </source>
</evidence>
<dbReference type="GO" id="GO:0007064">
    <property type="term" value="P:mitotic sister chromatid cohesion"/>
    <property type="evidence" value="ECO:0007669"/>
    <property type="project" value="InterPro"/>
</dbReference>
<accession>A0AAD9QK59</accession>
<keyword evidence="8" id="KW-0131">Cell cycle</keyword>
<keyword evidence="11" id="KW-1185">Reference proteome</keyword>
<evidence type="ECO:0000313" key="10">
    <source>
        <dbReference type="EMBL" id="KAK2562828.1"/>
    </source>
</evidence>
<evidence type="ECO:0000256" key="4">
    <source>
        <dbReference type="ARBA" id="ARBA00022618"/>
    </source>
</evidence>
<evidence type="ECO:0000256" key="8">
    <source>
        <dbReference type="ARBA" id="ARBA00023306"/>
    </source>
</evidence>
<dbReference type="Proteomes" id="UP001249851">
    <property type="component" value="Unassembled WGS sequence"/>
</dbReference>
<keyword evidence="5" id="KW-0498">Mitosis</keyword>
<evidence type="ECO:0000256" key="9">
    <source>
        <dbReference type="ARBA" id="ARBA00030523"/>
    </source>
</evidence>
<name>A0AAD9QK59_ACRCE</name>